<dbReference type="GO" id="GO:0016787">
    <property type="term" value="F:hydrolase activity"/>
    <property type="evidence" value="ECO:0007669"/>
    <property type="project" value="UniProtKB-KW"/>
</dbReference>
<keyword evidence="4" id="KW-1185">Reference proteome</keyword>
<dbReference type="GO" id="GO:0005737">
    <property type="term" value="C:cytoplasm"/>
    <property type="evidence" value="ECO:0007669"/>
    <property type="project" value="TreeGrafter"/>
</dbReference>
<dbReference type="SUPFAM" id="SSF53474">
    <property type="entry name" value="alpha/beta-Hydrolases"/>
    <property type="match status" value="1"/>
</dbReference>
<feature type="domain" description="Serine hydrolase" evidence="2">
    <location>
        <begin position="2"/>
        <end position="225"/>
    </location>
</feature>
<evidence type="ECO:0000259" key="2">
    <source>
        <dbReference type="Pfam" id="PF03959"/>
    </source>
</evidence>
<evidence type="ECO:0000313" key="4">
    <source>
        <dbReference type="Proteomes" id="UP001296104"/>
    </source>
</evidence>
<reference evidence="3" key="1">
    <citation type="submission" date="2023-11" db="EMBL/GenBank/DDBJ databases">
        <authorList>
            <person name="Alioto T."/>
            <person name="Alioto T."/>
            <person name="Gomez Garrido J."/>
        </authorList>
    </citation>
    <scope>NUCLEOTIDE SEQUENCE</scope>
</reference>
<dbReference type="GO" id="GO:0005634">
    <property type="term" value="C:nucleus"/>
    <property type="evidence" value="ECO:0007669"/>
    <property type="project" value="TreeGrafter"/>
</dbReference>
<dbReference type="InterPro" id="IPR050593">
    <property type="entry name" value="LovG"/>
</dbReference>
<sequence length="248" mass="27834">MSASRLRVLCLHGFTSNGQVHAHQLRRITKALPEYDFLFPDGPHVVDISSQMDMTSTANQQWSEMVHALSTSGHRAWWYAREGNWHNKERGGFHGLEESLDSIGNYIRDNGPIHSIWGFSQGACFAGMLCALLQDKLAGHPLRKHLPSPLDAPKAGIIFSGFRARFSQYDGLYEPGIDMPMLHVVGEKDQLVSSERSEALVRVCSKSEFLKHSAGHEIPKSDEDQARIIDFFKRNVPTDGRSHIQPSM</sequence>
<dbReference type="Gene3D" id="3.40.50.1820">
    <property type="entry name" value="alpha/beta hydrolase"/>
    <property type="match status" value="1"/>
</dbReference>
<dbReference type="InterPro" id="IPR029058">
    <property type="entry name" value="AB_hydrolase_fold"/>
</dbReference>
<dbReference type="PANTHER" id="PTHR48070:SF6">
    <property type="entry name" value="ESTERASE OVCA2"/>
    <property type="match status" value="1"/>
</dbReference>
<evidence type="ECO:0000256" key="1">
    <source>
        <dbReference type="ARBA" id="ARBA00022801"/>
    </source>
</evidence>
<dbReference type="PANTHER" id="PTHR48070">
    <property type="entry name" value="ESTERASE OVCA2"/>
    <property type="match status" value="1"/>
</dbReference>
<proteinExistence type="predicted"/>
<comment type="caution">
    <text evidence="3">The sequence shown here is derived from an EMBL/GenBank/DDBJ whole genome shotgun (WGS) entry which is preliminary data.</text>
</comment>
<dbReference type="InterPro" id="IPR005645">
    <property type="entry name" value="FSH-like_dom"/>
</dbReference>
<gene>
    <name evidence="3" type="ORF">LECACI_7A006322</name>
</gene>
<dbReference type="Proteomes" id="UP001296104">
    <property type="component" value="Unassembled WGS sequence"/>
</dbReference>
<protein>
    <recommendedName>
        <fullName evidence="2">Serine hydrolase domain-containing protein</fullName>
    </recommendedName>
</protein>
<evidence type="ECO:0000313" key="3">
    <source>
        <dbReference type="EMBL" id="CAK4031164.1"/>
    </source>
</evidence>
<name>A0AAI9ECK3_9PEZI</name>
<dbReference type="Pfam" id="PF03959">
    <property type="entry name" value="FSH1"/>
    <property type="match status" value="1"/>
</dbReference>
<organism evidence="3 4">
    <name type="scientific">Lecanosticta acicola</name>
    <dbReference type="NCBI Taxonomy" id="111012"/>
    <lineage>
        <taxon>Eukaryota</taxon>
        <taxon>Fungi</taxon>
        <taxon>Dikarya</taxon>
        <taxon>Ascomycota</taxon>
        <taxon>Pezizomycotina</taxon>
        <taxon>Dothideomycetes</taxon>
        <taxon>Dothideomycetidae</taxon>
        <taxon>Mycosphaerellales</taxon>
        <taxon>Mycosphaerellaceae</taxon>
        <taxon>Lecanosticta</taxon>
    </lineage>
</organism>
<dbReference type="AlphaFoldDB" id="A0AAI9ECK3"/>
<dbReference type="EMBL" id="CAVMBE010000044">
    <property type="protein sequence ID" value="CAK4031164.1"/>
    <property type="molecule type" value="Genomic_DNA"/>
</dbReference>
<accession>A0AAI9ECK3</accession>
<keyword evidence="1" id="KW-0378">Hydrolase</keyword>